<feature type="transmembrane region" description="Helical" evidence="7">
    <location>
        <begin position="243"/>
        <end position="264"/>
    </location>
</feature>
<proteinExistence type="inferred from homology"/>
<evidence type="ECO:0000256" key="2">
    <source>
        <dbReference type="ARBA" id="ARBA00022448"/>
    </source>
</evidence>
<dbReference type="Pfam" id="PF00528">
    <property type="entry name" value="BPD_transp_1"/>
    <property type="match status" value="1"/>
</dbReference>
<organism evidence="9 10">
    <name type="scientific">Paenibacillus oralis</name>
    <dbReference type="NCBI Taxonomy" id="2490856"/>
    <lineage>
        <taxon>Bacteria</taxon>
        <taxon>Bacillati</taxon>
        <taxon>Bacillota</taxon>
        <taxon>Bacilli</taxon>
        <taxon>Bacillales</taxon>
        <taxon>Paenibacillaceae</taxon>
        <taxon>Paenibacillus</taxon>
    </lineage>
</organism>
<feature type="transmembrane region" description="Helical" evidence="7">
    <location>
        <begin position="75"/>
        <end position="96"/>
    </location>
</feature>
<dbReference type="Gene3D" id="1.10.3720.10">
    <property type="entry name" value="MetI-like"/>
    <property type="match status" value="1"/>
</dbReference>
<dbReference type="OrthoDB" id="9772609at2"/>
<dbReference type="GO" id="GO:0055085">
    <property type="term" value="P:transmembrane transport"/>
    <property type="evidence" value="ECO:0007669"/>
    <property type="project" value="InterPro"/>
</dbReference>
<dbReference type="AlphaFoldDB" id="A0A3P3UDC3"/>
<dbReference type="CDD" id="cd06261">
    <property type="entry name" value="TM_PBP2"/>
    <property type="match status" value="1"/>
</dbReference>
<dbReference type="GO" id="GO:0005886">
    <property type="term" value="C:plasma membrane"/>
    <property type="evidence" value="ECO:0007669"/>
    <property type="project" value="UniProtKB-SubCell"/>
</dbReference>
<evidence type="ECO:0000256" key="1">
    <source>
        <dbReference type="ARBA" id="ARBA00004651"/>
    </source>
</evidence>
<dbReference type="Proteomes" id="UP000267017">
    <property type="component" value="Unassembled WGS sequence"/>
</dbReference>
<comment type="similarity">
    <text evidence="7">Belongs to the binding-protein-dependent transport system permease family.</text>
</comment>
<dbReference type="PANTHER" id="PTHR32243">
    <property type="entry name" value="MALTOSE TRANSPORT SYSTEM PERMEASE-RELATED"/>
    <property type="match status" value="1"/>
</dbReference>
<dbReference type="PROSITE" id="PS50928">
    <property type="entry name" value="ABC_TM1"/>
    <property type="match status" value="1"/>
</dbReference>
<keyword evidence="6 7" id="KW-0472">Membrane</keyword>
<feature type="transmembrane region" description="Helical" evidence="7">
    <location>
        <begin position="140"/>
        <end position="161"/>
    </location>
</feature>
<protein>
    <submittedName>
        <fullName evidence="9">Carbohydrate ABC transporter permease</fullName>
    </submittedName>
</protein>
<keyword evidence="3" id="KW-1003">Cell membrane</keyword>
<keyword evidence="5 7" id="KW-1133">Transmembrane helix</keyword>
<comment type="subcellular location">
    <subcellularLocation>
        <location evidence="1 7">Cell membrane</location>
        <topology evidence="1 7">Multi-pass membrane protein</topology>
    </subcellularLocation>
</comment>
<dbReference type="InterPro" id="IPR035906">
    <property type="entry name" value="MetI-like_sf"/>
</dbReference>
<reference evidence="9 10" key="1">
    <citation type="submission" date="2018-11" db="EMBL/GenBank/DDBJ databases">
        <title>Genome sequencing of Paenibacillus sp. KCOM 3021 (= ChDC PVNT-B20).</title>
        <authorList>
            <person name="Kook J.-K."/>
            <person name="Park S.-N."/>
            <person name="Lim Y.K."/>
        </authorList>
    </citation>
    <scope>NUCLEOTIDE SEQUENCE [LARGE SCALE GENOMIC DNA]</scope>
    <source>
        <strain evidence="9 10">KCOM 3021</strain>
    </source>
</reference>
<feature type="transmembrane region" description="Helical" evidence="7">
    <location>
        <begin position="12"/>
        <end position="36"/>
    </location>
</feature>
<dbReference type="PANTHER" id="PTHR32243:SF24">
    <property type="entry name" value="DIACETYLCHITOBIOSE UPTAKE SYSTEM PERMEASE PROTEIN NGCG"/>
    <property type="match status" value="1"/>
</dbReference>
<feature type="domain" description="ABC transmembrane type-1" evidence="8">
    <location>
        <begin position="71"/>
        <end position="264"/>
    </location>
</feature>
<evidence type="ECO:0000313" key="10">
    <source>
        <dbReference type="Proteomes" id="UP000267017"/>
    </source>
</evidence>
<accession>A0A3P3UDC3</accession>
<keyword evidence="4 7" id="KW-0812">Transmembrane</keyword>
<dbReference type="EMBL" id="RRCN01000001">
    <property type="protein sequence ID" value="RRJ67519.1"/>
    <property type="molecule type" value="Genomic_DNA"/>
</dbReference>
<evidence type="ECO:0000256" key="7">
    <source>
        <dbReference type="RuleBase" id="RU363032"/>
    </source>
</evidence>
<comment type="caution">
    <text evidence="9">The sequence shown here is derived from an EMBL/GenBank/DDBJ whole genome shotgun (WGS) entry which is preliminary data.</text>
</comment>
<sequence>MNGSSEKRLSAVSYILLSAGLVVIFLPLYLTVITAFKTSKESARNFFAFPSELYLGNFQEVLFNNNFFQFFSNSVLITLVSILLILLVVPLTAYAISRNMNQWYFKTLYILFIMGIIIPFQVIMLPVTRLMTELDLLNRFGLILLYVTYALTQGVFLYVGYIRTTIPKELEEAAEVDGCSKFRTYRSVIFPLLAPLTATVIIINSFWIWNDFLLPLLILNKSETFWTLPLFQYNFKSQYSFNYNLAFASFVMTVIPIMLVYVFFQKQIIAGLTGGAVKS</sequence>
<name>A0A3P3UDC3_9BACL</name>
<evidence type="ECO:0000256" key="4">
    <source>
        <dbReference type="ARBA" id="ARBA00022692"/>
    </source>
</evidence>
<evidence type="ECO:0000256" key="3">
    <source>
        <dbReference type="ARBA" id="ARBA00022475"/>
    </source>
</evidence>
<gene>
    <name evidence="9" type="ORF">EHV15_11630</name>
</gene>
<dbReference type="SUPFAM" id="SSF161098">
    <property type="entry name" value="MetI-like"/>
    <property type="match status" value="1"/>
</dbReference>
<keyword evidence="10" id="KW-1185">Reference proteome</keyword>
<dbReference type="InterPro" id="IPR000515">
    <property type="entry name" value="MetI-like"/>
</dbReference>
<keyword evidence="2 7" id="KW-0813">Transport</keyword>
<evidence type="ECO:0000256" key="5">
    <source>
        <dbReference type="ARBA" id="ARBA00022989"/>
    </source>
</evidence>
<dbReference type="InterPro" id="IPR050901">
    <property type="entry name" value="BP-dep_ABC_trans_perm"/>
</dbReference>
<feature type="transmembrane region" description="Helical" evidence="7">
    <location>
        <begin position="108"/>
        <end position="128"/>
    </location>
</feature>
<evidence type="ECO:0000313" key="9">
    <source>
        <dbReference type="EMBL" id="RRJ67519.1"/>
    </source>
</evidence>
<evidence type="ECO:0000259" key="8">
    <source>
        <dbReference type="PROSITE" id="PS50928"/>
    </source>
</evidence>
<feature type="transmembrane region" description="Helical" evidence="7">
    <location>
        <begin position="188"/>
        <end position="209"/>
    </location>
</feature>
<evidence type="ECO:0000256" key="6">
    <source>
        <dbReference type="ARBA" id="ARBA00023136"/>
    </source>
</evidence>